<proteinExistence type="predicted"/>
<dbReference type="GeneID" id="10502470"/>
<accession>F0ZPU1</accession>
<dbReference type="KEGG" id="dpp:DICPUDRAFT_153820"/>
<keyword evidence="2" id="KW-1185">Reference proteome</keyword>
<dbReference type="RefSeq" id="XP_003289437.1">
    <property type="nucleotide sequence ID" value="XM_003289389.1"/>
</dbReference>
<dbReference type="Proteomes" id="UP000001064">
    <property type="component" value="Unassembled WGS sequence"/>
</dbReference>
<dbReference type="OrthoDB" id="5962029at2759"/>
<dbReference type="EMBL" id="GL871115">
    <property type="protein sequence ID" value="EGC34033.1"/>
    <property type="molecule type" value="Genomic_DNA"/>
</dbReference>
<dbReference type="InParanoid" id="F0ZPU1"/>
<dbReference type="VEuPathDB" id="AmoebaDB:DICPUDRAFT_153820"/>
<evidence type="ECO:0000313" key="1">
    <source>
        <dbReference type="EMBL" id="EGC34033.1"/>
    </source>
</evidence>
<evidence type="ECO:0000313" key="2">
    <source>
        <dbReference type="Proteomes" id="UP000001064"/>
    </source>
</evidence>
<gene>
    <name evidence="1" type="ORF">DICPUDRAFT_153820</name>
</gene>
<dbReference type="AlphaFoldDB" id="F0ZPU1"/>
<organism evidence="1 2">
    <name type="scientific">Dictyostelium purpureum</name>
    <name type="common">Slime mold</name>
    <dbReference type="NCBI Taxonomy" id="5786"/>
    <lineage>
        <taxon>Eukaryota</taxon>
        <taxon>Amoebozoa</taxon>
        <taxon>Evosea</taxon>
        <taxon>Eumycetozoa</taxon>
        <taxon>Dictyostelia</taxon>
        <taxon>Dictyosteliales</taxon>
        <taxon>Dictyosteliaceae</taxon>
        <taxon>Dictyostelium</taxon>
    </lineage>
</organism>
<sequence>MNQLNYLIQYVDYVLVLKNQSIDGCACMNKHGRIKGYEKVIVEIIKSLINRYEIPDIVVIDHVKHLVYIIEVCVILNLDKLKR</sequence>
<protein>
    <submittedName>
        <fullName evidence="1">Uncharacterized protein</fullName>
    </submittedName>
</protein>
<name>F0ZPU1_DICPU</name>
<reference evidence="2" key="1">
    <citation type="journal article" date="2011" name="Genome Biol.">
        <title>Comparative genomics of the social amoebae Dictyostelium discoideum and Dictyostelium purpureum.</title>
        <authorList>
            <consortium name="US DOE Joint Genome Institute (JGI-PGF)"/>
            <person name="Sucgang R."/>
            <person name="Kuo A."/>
            <person name="Tian X."/>
            <person name="Salerno W."/>
            <person name="Parikh A."/>
            <person name="Feasley C.L."/>
            <person name="Dalin E."/>
            <person name="Tu H."/>
            <person name="Huang E."/>
            <person name="Barry K."/>
            <person name="Lindquist E."/>
            <person name="Shapiro H."/>
            <person name="Bruce D."/>
            <person name="Schmutz J."/>
            <person name="Salamov A."/>
            <person name="Fey P."/>
            <person name="Gaudet P."/>
            <person name="Anjard C."/>
            <person name="Babu M.M."/>
            <person name="Basu S."/>
            <person name="Bushmanova Y."/>
            <person name="van der Wel H."/>
            <person name="Katoh-Kurasawa M."/>
            <person name="Dinh C."/>
            <person name="Coutinho P.M."/>
            <person name="Saito T."/>
            <person name="Elias M."/>
            <person name="Schaap P."/>
            <person name="Kay R.R."/>
            <person name="Henrissat B."/>
            <person name="Eichinger L."/>
            <person name="Rivero F."/>
            <person name="Putnam N.H."/>
            <person name="West C.M."/>
            <person name="Loomis W.F."/>
            <person name="Chisholm R.L."/>
            <person name="Shaulsky G."/>
            <person name="Strassmann J.E."/>
            <person name="Queller D.C."/>
            <person name="Kuspa A."/>
            <person name="Grigoriev I.V."/>
        </authorList>
    </citation>
    <scope>NUCLEOTIDE SEQUENCE [LARGE SCALE GENOMIC DNA]</scope>
    <source>
        <strain evidence="2">QSDP1</strain>
    </source>
</reference>